<evidence type="ECO:0000256" key="1">
    <source>
        <dbReference type="ARBA" id="ARBA00022898"/>
    </source>
</evidence>
<dbReference type="eggNOG" id="KOG0256">
    <property type="taxonomic scope" value="Eukaryota"/>
</dbReference>
<proteinExistence type="predicted"/>
<dbReference type="Gene3D" id="3.90.1150.10">
    <property type="entry name" value="Aspartate Aminotransferase, domain 1"/>
    <property type="match status" value="1"/>
</dbReference>
<organism evidence="3 4">
    <name type="scientific">Dictyostelium purpureum</name>
    <name type="common">Slime mold</name>
    <dbReference type="NCBI Taxonomy" id="5786"/>
    <lineage>
        <taxon>Eukaryota</taxon>
        <taxon>Amoebozoa</taxon>
        <taxon>Evosea</taxon>
        <taxon>Eumycetozoa</taxon>
        <taxon>Dictyostelia</taxon>
        <taxon>Dictyosteliales</taxon>
        <taxon>Dictyosteliaceae</taxon>
        <taxon>Dictyostelium</taxon>
    </lineage>
</organism>
<dbReference type="PRINTS" id="PR00753">
    <property type="entry name" value="ACCSYNTHASE"/>
</dbReference>
<dbReference type="GO" id="GO:0006520">
    <property type="term" value="P:amino acid metabolic process"/>
    <property type="evidence" value="ECO:0000318"/>
    <property type="project" value="GO_Central"/>
</dbReference>
<accession>F0ZKL0</accession>
<dbReference type="VEuPathDB" id="AmoebaDB:DICPUDRAFT_152148"/>
<dbReference type="InParanoid" id="F0ZKL0"/>
<keyword evidence="4" id="KW-1185">Reference proteome</keyword>
<dbReference type="STRING" id="5786.F0ZKL0"/>
<dbReference type="GO" id="GO:0030170">
    <property type="term" value="F:pyridoxal phosphate binding"/>
    <property type="evidence" value="ECO:0007669"/>
    <property type="project" value="InterPro"/>
</dbReference>
<dbReference type="InterPro" id="IPR004839">
    <property type="entry name" value="Aminotransferase_I/II_large"/>
</dbReference>
<dbReference type="InterPro" id="IPR015422">
    <property type="entry name" value="PyrdxlP-dep_Trfase_small"/>
</dbReference>
<dbReference type="PANTHER" id="PTHR43795:SF39">
    <property type="entry name" value="AMINOTRANSFERASE CLASS I_CLASSII DOMAIN-CONTAINING PROTEIN"/>
    <property type="match status" value="1"/>
</dbReference>
<dbReference type="Pfam" id="PF00155">
    <property type="entry name" value="Aminotran_1_2"/>
    <property type="match status" value="1"/>
</dbReference>
<reference evidence="4" key="1">
    <citation type="journal article" date="2011" name="Genome Biol.">
        <title>Comparative genomics of the social amoebae Dictyostelium discoideum and Dictyostelium purpureum.</title>
        <authorList>
            <consortium name="US DOE Joint Genome Institute (JGI-PGF)"/>
            <person name="Sucgang R."/>
            <person name="Kuo A."/>
            <person name="Tian X."/>
            <person name="Salerno W."/>
            <person name="Parikh A."/>
            <person name="Feasley C.L."/>
            <person name="Dalin E."/>
            <person name="Tu H."/>
            <person name="Huang E."/>
            <person name="Barry K."/>
            <person name="Lindquist E."/>
            <person name="Shapiro H."/>
            <person name="Bruce D."/>
            <person name="Schmutz J."/>
            <person name="Salamov A."/>
            <person name="Fey P."/>
            <person name="Gaudet P."/>
            <person name="Anjard C."/>
            <person name="Babu M.M."/>
            <person name="Basu S."/>
            <person name="Bushmanova Y."/>
            <person name="van der Wel H."/>
            <person name="Katoh-Kurasawa M."/>
            <person name="Dinh C."/>
            <person name="Coutinho P.M."/>
            <person name="Saito T."/>
            <person name="Elias M."/>
            <person name="Schaap P."/>
            <person name="Kay R.R."/>
            <person name="Henrissat B."/>
            <person name="Eichinger L."/>
            <person name="Rivero F."/>
            <person name="Putnam N.H."/>
            <person name="West C.M."/>
            <person name="Loomis W.F."/>
            <person name="Chisholm R.L."/>
            <person name="Shaulsky G."/>
            <person name="Strassmann J.E."/>
            <person name="Queller D.C."/>
            <person name="Kuspa A."/>
            <person name="Grigoriev I.V."/>
        </authorList>
    </citation>
    <scope>NUCLEOTIDE SEQUENCE [LARGE SCALE GENOMIC DNA]</scope>
    <source>
        <strain evidence="4">QSDP1</strain>
    </source>
</reference>
<sequence>MENDNEFKGFSNNAKRVFNAQKTGNSKIGLAHFTAMDNLYNEENNSEGYISFGIAENVLSYELLKEKLETIPMSQKLTQYSAFGGLEECRKAVANLLQNHIFTYRPENKDLLVKNNQILLTDGCTPLLENVFNMFCNEDEVCIIPSPFYPAFVSDSYHRFGVRVLPAKTEVYDEQTKQVISFQLDIEEFEKIYSTQKVKMVLVCNPNNPNGFIFPQDQVERLVEWCRSKQIHYVSDEIYALSVFDKPQPNISGGSSGSSDGEDIKTNEFKSVYDVCKGDMGEFVHIVSGFSKDFCLNGFRAGYFYSQNKNAYNYLTSTSNFYICSNLVQAALINILSDDEYLAHYIRENQNNLKRAYEFTVNTLKEFNIPFIKSSSGVFLTLDLRKILPAFPLNQNDPFSQELLVWEEIFNAKVIINPGKFCYFSEPGFYRFIFTVPNGFIYEGIKRISKVYHRILTSLNNNNK</sequence>
<dbReference type="SMR" id="F0ZKL0"/>
<dbReference type="OrthoDB" id="691673at2759"/>
<feature type="domain" description="Aminotransferase class I/classII large" evidence="2">
    <location>
        <begin position="56"/>
        <end position="437"/>
    </location>
</feature>
<dbReference type="PANTHER" id="PTHR43795">
    <property type="entry name" value="BIFUNCTIONAL ASPARTATE AMINOTRANSFERASE AND GLUTAMATE/ASPARTATE-PREPHENATE AMINOTRANSFERASE-RELATED"/>
    <property type="match status" value="1"/>
</dbReference>
<name>F0ZKL0_DICPU</name>
<dbReference type="OMA" id="HIAQKCL"/>
<dbReference type="Proteomes" id="UP000001064">
    <property type="component" value="Unassembled WGS sequence"/>
</dbReference>
<dbReference type="KEGG" id="dpp:DICPUDRAFT_152148"/>
<dbReference type="GO" id="GO:0008483">
    <property type="term" value="F:transaminase activity"/>
    <property type="evidence" value="ECO:0000318"/>
    <property type="project" value="GO_Central"/>
</dbReference>
<dbReference type="InterPro" id="IPR015424">
    <property type="entry name" value="PyrdxlP-dep_Trfase"/>
</dbReference>
<dbReference type="InterPro" id="IPR015421">
    <property type="entry name" value="PyrdxlP-dep_Trfase_major"/>
</dbReference>
<dbReference type="GeneID" id="10501287"/>
<evidence type="ECO:0000313" key="4">
    <source>
        <dbReference type="Proteomes" id="UP000001064"/>
    </source>
</evidence>
<evidence type="ECO:0000259" key="2">
    <source>
        <dbReference type="Pfam" id="PF00155"/>
    </source>
</evidence>
<dbReference type="CDD" id="cd00609">
    <property type="entry name" value="AAT_like"/>
    <property type="match status" value="1"/>
</dbReference>
<dbReference type="RefSeq" id="XP_003287957.1">
    <property type="nucleotide sequence ID" value="XM_003287909.1"/>
</dbReference>
<evidence type="ECO:0000313" key="3">
    <source>
        <dbReference type="EMBL" id="EGC35531.1"/>
    </source>
</evidence>
<protein>
    <recommendedName>
        <fullName evidence="2">Aminotransferase class I/classII large domain-containing protein</fullName>
    </recommendedName>
</protein>
<keyword evidence="1" id="KW-0663">Pyridoxal phosphate</keyword>
<dbReference type="SUPFAM" id="SSF53383">
    <property type="entry name" value="PLP-dependent transferases"/>
    <property type="match status" value="1"/>
</dbReference>
<gene>
    <name evidence="3" type="ORF">DICPUDRAFT_152148</name>
</gene>
<dbReference type="EMBL" id="GL871057">
    <property type="protein sequence ID" value="EGC35531.1"/>
    <property type="molecule type" value="Genomic_DNA"/>
</dbReference>
<dbReference type="AlphaFoldDB" id="F0ZKL0"/>
<dbReference type="Gene3D" id="3.40.640.10">
    <property type="entry name" value="Type I PLP-dependent aspartate aminotransferase-like (Major domain)"/>
    <property type="match status" value="1"/>
</dbReference>
<dbReference type="InterPro" id="IPR050478">
    <property type="entry name" value="Ethylene_sulfur-biosynth"/>
</dbReference>